<name>A0A1G7ELZ9_9BACL</name>
<keyword evidence="2" id="KW-1185">Reference proteome</keyword>
<protein>
    <submittedName>
        <fullName evidence="1">Uncharacterized protein YneR</fullName>
    </submittedName>
</protein>
<evidence type="ECO:0000313" key="2">
    <source>
        <dbReference type="Proteomes" id="UP000198972"/>
    </source>
</evidence>
<dbReference type="SUPFAM" id="SSF89360">
    <property type="entry name" value="HesB-like domain"/>
    <property type="match status" value="1"/>
</dbReference>
<dbReference type="OrthoDB" id="1645729at2"/>
<dbReference type="STRING" id="670482.SAMN04488542_101264"/>
<dbReference type="InterPro" id="IPR035903">
    <property type="entry name" value="HesB-like_dom_sf"/>
</dbReference>
<gene>
    <name evidence="1" type="ORF">SAMN04488542_101264</name>
</gene>
<accession>A0A1G7ELZ9</accession>
<organism evidence="1 2">
    <name type="scientific">Fontibacillus panacisegetis</name>
    <dbReference type="NCBI Taxonomy" id="670482"/>
    <lineage>
        <taxon>Bacteria</taxon>
        <taxon>Bacillati</taxon>
        <taxon>Bacillota</taxon>
        <taxon>Bacilli</taxon>
        <taxon>Bacillales</taxon>
        <taxon>Paenibacillaceae</taxon>
        <taxon>Fontibacillus</taxon>
    </lineage>
</organism>
<evidence type="ECO:0000313" key="1">
    <source>
        <dbReference type="EMBL" id="SDE64637.1"/>
    </source>
</evidence>
<dbReference type="RefSeq" id="WP_091226062.1">
    <property type="nucleotide sequence ID" value="NZ_FNBG01000001.1"/>
</dbReference>
<sequence>MIEITKEAADWFISELGLKEGQAVRFFARYSAGGHIHPGFSLGIEVEEPVSPGASSVAQGITFYMEDRDLWYLDGYRLNVSYDDKDGDIVYTYEVVAE</sequence>
<dbReference type="AlphaFoldDB" id="A0A1G7ELZ9"/>
<dbReference type="EMBL" id="FNBG01000001">
    <property type="protein sequence ID" value="SDE64637.1"/>
    <property type="molecule type" value="Genomic_DNA"/>
</dbReference>
<proteinExistence type="predicted"/>
<dbReference type="Proteomes" id="UP000198972">
    <property type="component" value="Unassembled WGS sequence"/>
</dbReference>
<reference evidence="1 2" key="1">
    <citation type="submission" date="2016-10" db="EMBL/GenBank/DDBJ databases">
        <authorList>
            <person name="de Groot N.N."/>
        </authorList>
    </citation>
    <scope>NUCLEOTIDE SEQUENCE [LARGE SCALE GENOMIC DNA]</scope>
    <source>
        <strain evidence="1 2">DSM 28129</strain>
    </source>
</reference>